<evidence type="ECO:0000313" key="2">
    <source>
        <dbReference type="EMBL" id="KAK1852270.1"/>
    </source>
</evidence>
<protein>
    <submittedName>
        <fullName evidence="2">Uncharacterized protein</fullName>
    </submittedName>
</protein>
<dbReference type="Proteomes" id="UP001243330">
    <property type="component" value="Unassembled WGS sequence"/>
</dbReference>
<sequence length="181" mass="19568">MAAETLSADAGKAFPKTLRRWVASLMPGMESSIACRGYWLGSLPVPPTCAPAVASFEARKYLEQPGLAAVGEWPCTWEIRLGLTQDIPVDSSNGWGMGTETLFFGDSGTPKTQLSRRTTHICRAKTQGADSGPQMISRRPTENHPGTFASQSAKKDQMKKPSAGPWLVSAHAGQNEVLCWF</sequence>
<name>A0AAD9EKY2_9PEZI</name>
<comment type="caution">
    <text evidence="2">The sequence shown here is derived from an EMBL/GenBank/DDBJ whole genome shotgun (WGS) entry which is preliminary data.</text>
</comment>
<reference evidence="2" key="1">
    <citation type="submission" date="2023-01" db="EMBL/GenBank/DDBJ databases">
        <title>Colletotrichum chrysophilum M932 genome sequence.</title>
        <authorList>
            <person name="Baroncelli R."/>
        </authorList>
    </citation>
    <scope>NUCLEOTIDE SEQUENCE</scope>
    <source>
        <strain evidence="2">M932</strain>
    </source>
</reference>
<dbReference type="AlphaFoldDB" id="A0AAD9EKY2"/>
<evidence type="ECO:0000313" key="3">
    <source>
        <dbReference type="Proteomes" id="UP001243330"/>
    </source>
</evidence>
<organism evidence="2 3">
    <name type="scientific">Colletotrichum chrysophilum</name>
    <dbReference type="NCBI Taxonomy" id="1836956"/>
    <lineage>
        <taxon>Eukaryota</taxon>
        <taxon>Fungi</taxon>
        <taxon>Dikarya</taxon>
        <taxon>Ascomycota</taxon>
        <taxon>Pezizomycotina</taxon>
        <taxon>Sordariomycetes</taxon>
        <taxon>Hypocreomycetidae</taxon>
        <taxon>Glomerellales</taxon>
        <taxon>Glomerellaceae</taxon>
        <taxon>Colletotrichum</taxon>
        <taxon>Colletotrichum gloeosporioides species complex</taxon>
    </lineage>
</organism>
<gene>
    <name evidence="2" type="ORF">CCHR01_05084</name>
</gene>
<proteinExistence type="predicted"/>
<evidence type="ECO:0000256" key="1">
    <source>
        <dbReference type="SAM" id="MobiDB-lite"/>
    </source>
</evidence>
<dbReference type="EMBL" id="JAQOWY010000078">
    <property type="protein sequence ID" value="KAK1852270.1"/>
    <property type="molecule type" value="Genomic_DNA"/>
</dbReference>
<keyword evidence="3" id="KW-1185">Reference proteome</keyword>
<feature type="region of interest" description="Disordered" evidence="1">
    <location>
        <begin position="126"/>
        <end position="165"/>
    </location>
</feature>
<accession>A0AAD9EKY2</accession>